<gene>
    <name evidence="2" type="ORF">H634G_05079</name>
</gene>
<dbReference type="AlphaFoldDB" id="A0A0D9P076"/>
<name>A0A0D9P076_METAN</name>
<protein>
    <submittedName>
        <fullName evidence="2">Uncharacterized protein</fullName>
    </submittedName>
</protein>
<keyword evidence="3" id="KW-1185">Reference proteome</keyword>
<evidence type="ECO:0000313" key="2">
    <source>
        <dbReference type="EMBL" id="KJK79488.1"/>
    </source>
</evidence>
<accession>A0A0D9P076</accession>
<proteinExistence type="predicted"/>
<evidence type="ECO:0000256" key="1">
    <source>
        <dbReference type="SAM" id="MobiDB-lite"/>
    </source>
</evidence>
<feature type="compositionally biased region" description="Polar residues" evidence="1">
    <location>
        <begin position="22"/>
        <end position="34"/>
    </location>
</feature>
<feature type="region of interest" description="Disordered" evidence="1">
    <location>
        <begin position="19"/>
        <end position="52"/>
    </location>
</feature>
<evidence type="ECO:0000313" key="3">
    <source>
        <dbReference type="Proteomes" id="UP000054544"/>
    </source>
</evidence>
<feature type="compositionally biased region" description="Low complexity" evidence="1">
    <location>
        <begin position="41"/>
        <end position="52"/>
    </location>
</feature>
<organism evidence="2 3">
    <name type="scientific">Metarhizium anisopliae BRIP 53293</name>
    <dbReference type="NCBI Taxonomy" id="1291518"/>
    <lineage>
        <taxon>Eukaryota</taxon>
        <taxon>Fungi</taxon>
        <taxon>Dikarya</taxon>
        <taxon>Ascomycota</taxon>
        <taxon>Pezizomycotina</taxon>
        <taxon>Sordariomycetes</taxon>
        <taxon>Hypocreomycetidae</taxon>
        <taxon>Hypocreales</taxon>
        <taxon>Clavicipitaceae</taxon>
        <taxon>Metarhizium</taxon>
    </lineage>
</organism>
<sequence length="145" mass="15893">MASAWNAATNWGLAPKQDEELSFSNSHAPKTKTGNAEKLQSSESTTISSVSSRAKNLCVLPRLTGVFLTTGTVKRTGYWIRFTEEDKQRNKWNGDSTLVPWLLRARRVLTGTGINSLRKVWYSIGGAVFSAPSVNTDMSPANQDA</sequence>
<reference evidence="3" key="1">
    <citation type="journal article" date="2014" name="BMC Genomics">
        <title>The genome sequence of the biocontrol fungus Metarhizium anisopliae and comparative genomics of Metarhizium species.</title>
        <authorList>
            <person name="Pattemore J.A."/>
            <person name="Hane J.K."/>
            <person name="Williams A.H."/>
            <person name="Wilson B.A."/>
            <person name="Stodart B.J."/>
            <person name="Ash G.J."/>
        </authorList>
    </citation>
    <scope>NUCLEOTIDE SEQUENCE [LARGE SCALE GENOMIC DNA]</scope>
    <source>
        <strain evidence="3">BRIP 53293</strain>
    </source>
</reference>
<dbReference type="Proteomes" id="UP000054544">
    <property type="component" value="Unassembled WGS sequence"/>
</dbReference>
<dbReference type="EMBL" id="KE384730">
    <property type="protein sequence ID" value="KJK79488.1"/>
    <property type="molecule type" value="Genomic_DNA"/>
</dbReference>